<dbReference type="AlphaFoldDB" id="A0A068Z0C1"/>
<dbReference type="RefSeq" id="WP_040262952.1">
    <property type="nucleotide sequence ID" value="NZ_CP050855.1"/>
</dbReference>
<dbReference type="Proteomes" id="UP000042738">
    <property type="component" value="Chromosome"/>
</dbReference>
<protein>
    <submittedName>
        <fullName evidence="1">Uncharacterized protein</fullName>
    </submittedName>
</protein>
<proteinExistence type="predicted"/>
<accession>A0A068Z0C1</accession>
<name>A0A068Z0C1_9GAMM</name>
<organism evidence="1 2">
    <name type="scientific">Serratia symbiotica</name>
    <dbReference type="NCBI Taxonomy" id="138074"/>
    <lineage>
        <taxon>Bacteria</taxon>
        <taxon>Pseudomonadati</taxon>
        <taxon>Pseudomonadota</taxon>
        <taxon>Gammaproteobacteria</taxon>
        <taxon>Enterobacterales</taxon>
        <taxon>Yersiniaceae</taxon>
        <taxon>Serratia</taxon>
    </lineage>
</organism>
<gene>
    <name evidence="1" type="ORF">SYMBAF_04100</name>
</gene>
<evidence type="ECO:0000313" key="1">
    <source>
        <dbReference type="EMBL" id="QLH62287.1"/>
    </source>
</evidence>
<sequence>MNVELSDKEVNEIISLIDQAWCDGFESEELNSIFEKLNSPKEITSDRIRPITHPDIRGVSDDC</sequence>
<evidence type="ECO:0000313" key="2">
    <source>
        <dbReference type="Proteomes" id="UP000042738"/>
    </source>
</evidence>
<dbReference type="GeneID" id="93735701"/>
<dbReference type="EMBL" id="CP050855">
    <property type="protein sequence ID" value="QLH62287.1"/>
    <property type="molecule type" value="Genomic_DNA"/>
</dbReference>
<reference evidence="1 2" key="1">
    <citation type="journal article" date="2014" name="Genome Announc.">
        <title>Whole-Genome Sequence of Serratia symbiotica Strain CWBI-2.3T, a Free-Living Symbiont of the Black Bean Aphid Aphis fabae.</title>
        <authorList>
            <person name="Foray V."/>
            <person name="Grigorescu A.S."/>
            <person name="Sabri A."/>
            <person name="Haubruge E."/>
            <person name="Lognay G."/>
            <person name="Francis F."/>
            <person name="Fauconnier M.L."/>
            <person name="Hance T."/>
            <person name="Thonart P."/>
        </authorList>
    </citation>
    <scope>NUCLEOTIDE SEQUENCE [LARGE SCALE GENOMIC DNA]</scope>
    <source>
        <strain evidence="1">CWBI-2.3</strain>
    </source>
</reference>
<dbReference type="STRING" id="138074.SYMBAF_100018"/>